<dbReference type="Pfam" id="PF02365">
    <property type="entry name" value="NAM"/>
    <property type="match status" value="1"/>
</dbReference>
<evidence type="ECO:0000256" key="5">
    <source>
        <dbReference type="SAM" id="MobiDB-lite"/>
    </source>
</evidence>
<feature type="compositionally biased region" description="Acidic residues" evidence="5">
    <location>
        <begin position="220"/>
        <end position="229"/>
    </location>
</feature>
<gene>
    <name evidence="7" type="ORF">U9M48_016654</name>
</gene>
<keyword evidence="1" id="KW-0805">Transcription regulation</keyword>
<dbReference type="PANTHER" id="PTHR31719">
    <property type="entry name" value="NAC TRANSCRIPTION FACTOR 56"/>
    <property type="match status" value="1"/>
</dbReference>
<accession>A0AAQ3WN21</accession>
<evidence type="ECO:0000313" key="7">
    <source>
        <dbReference type="EMBL" id="WVZ67601.1"/>
    </source>
</evidence>
<dbReference type="PANTHER" id="PTHR31719:SF130">
    <property type="entry name" value="NAC DOMAIN-CONTAINING PROTEIN 18"/>
    <property type="match status" value="1"/>
</dbReference>
<feature type="region of interest" description="Disordered" evidence="5">
    <location>
        <begin position="212"/>
        <end position="260"/>
    </location>
</feature>
<dbReference type="PROSITE" id="PS51005">
    <property type="entry name" value="NAC"/>
    <property type="match status" value="1"/>
</dbReference>
<sequence>MHPTNRTTAPMEEGRPAGAWRLLQGGPGAPVAGLPIGFRFRPTDEELLLHYLRRKALACPLPAGIIHDADLARLHPRDLLPPPPPGGDAGGERFFFHRAATRCWRRGGGAARAAAGGAGVWRPSGKETLVVSPRCNKRPVGTKRTLVFCARGGARTGWAMHEYRLLPAALHPHGGCVAAGPPPPPNVAGGHGGAGAASDWVVCRVFKRVRPAHRARSGDAEDDEAEEESPSSPLSCVTDASDAGGREDGDQEEESSGASN</sequence>
<evidence type="ECO:0000256" key="2">
    <source>
        <dbReference type="ARBA" id="ARBA00023125"/>
    </source>
</evidence>
<dbReference type="EMBL" id="CP144748">
    <property type="protein sequence ID" value="WVZ67601.1"/>
    <property type="molecule type" value="Genomic_DNA"/>
</dbReference>
<dbReference type="GO" id="GO:0003677">
    <property type="term" value="F:DNA binding"/>
    <property type="evidence" value="ECO:0007669"/>
    <property type="project" value="UniProtKB-KW"/>
</dbReference>
<keyword evidence="4" id="KW-0539">Nucleus</keyword>
<evidence type="ECO:0000259" key="6">
    <source>
        <dbReference type="PROSITE" id="PS51005"/>
    </source>
</evidence>
<proteinExistence type="predicted"/>
<feature type="compositionally biased region" description="Acidic residues" evidence="5">
    <location>
        <begin position="249"/>
        <end position="260"/>
    </location>
</feature>
<dbReference type="AlphaFoldDB" id="A0AAQ3WN21"/>
<evidence type="ECO:0000256" key="3">
    <source>
        <dbReference type="ARBA" id="ARBA00023163"/>
    </source>
</evidence>
<dbReference type="Gene3D" id="2.170.150.80">
    <property type="entry name" value="NAC domain"/>
    <property type="match status" value="1"/>
</dbReference>
<dbReference type="GO" id="GO:0006355">
    <property type="term" value="P:regulation of DNA-templated transcription"/>
    <property type="evidence" value="ECO:0007669"/>
    <property type="project" value="InterPro"/>
</dbReference>
<keyword evidence="3" id="KW-0804">Transcription</keyword>
<dbReference type="Proteomes" id="UP001341281">
    <property type="component" value="Chromosome 04"/>
</dbReference>
<name>A0AAQ3WN21_PASNO</name>
<dbReference type="InterPro" id="IPR003441">
    <property type="entry name" value="NAC-dom"/>
</dbReference>
<feature type="domain" description="NAC" evidence="6">
    <location>
        <begin position="34"/>
        <end position="208"/>
    </location>
</feature>
<evidence type="ECO:0000256" key="1">
    <source>
        <dbReference type="ARBA" id="ARBA00023015"/>
    </source>
</evidence>
<evidence type="ECO:0000256" key="4">
    <source>
        <dbReference type="ARBA" id="ARBA00023242"/>
    </source>
</evidence>
<reference evidence="7 8" key="1">
    <citation type="submission" date="2024-02" db="EMBL/GenBank/DDBJ databases">
        <title>High-quality chromosome-scale genome assembly of Pensacola bahiagrass (Paspalum notatum Flugge var. saurae).</title>
        <authorList>
            <person name="Vega J.M."/>
            <person name="Podio M."/>
            <person name="Orjuela J."/>
            <person name="Siena L.A."/>
            <person name="Pessino S.C."/>
            <person name="Combes M.C."/>
            <person name="Mariac C."/>
            <person name="Albertini E."/>
            <person name="Pupilli F."/>
            <person name="Ortiz J.P.A."/>
            <person name="Leblanc O."/>
        </authorList>
    </citation>
    <scope>NUCLEOTIDE SEQUENCE [LARGE SCALE GENOMIC DNA]</scope>
    <source>
        <strain evidence="7">R1</strain>
        <tissue evidence="7">Leaf</tissue>
    </source>
</reference>
<organism evidence="7 8">
    <name type="scientific">Paspalum notatum var. saurae</name>
    <dbReference type="NCBI Taxonomy" id="547442"/>
    <lineage>
        <taxon>Eukaryota</taxon>
        <taxon>Viridiplantae</taxon>
        <taxon>Streptophyta</taxon>
        <taxon>Embryophyta</taxon>
        <taxon>Tracheophyta</taxon>
        <taxon>Spermatophyta</taxon>
        <taxon>Magnoliopsida</taxon>
        <taxon>Liliopsida</taxon>
        <taxon>Poales</taxon>
        <taxon>Poaceae</taxon>
        <taxon>PACMAD clade</taxon>
        <taxon>Panicoideae</taxon>
        <taxon>Andropogonodae</taxon>
        <taxon>Paspaleae</taxon>
        <taxon>Paspalinae</taxon>
        <taxon>Paspalum</taxon>
    </lineage>
</organism>
<dbReference type="SUPFAM" id="SSF101941">
    <property type="entry name" value="NAC domain"/>
    <property type="match status" value="1"/>
</dbReference>
<evidence type="ECO:0000313" key="8">
    <source>
        <dbReference type="Proteomes" id="UP001341281"/>
    </source>
</evidence>
<keyword evidence="8" id="KW-1185">Reference proteome</keyword>
<protein>
    <recommendedName>
        <fullName evidence="6">NAC domain-containing protein</fullName>
    </recommendedName>
</protein>
<dbReference type="InterPro" id="IPR036093">
    <property type="entry name" value="NAC_dom_sf"/>
</dbReference>
<keyword evidence="2" id="KW-0238">DNA-binding</keyword>